<reference evidence="3" key="1">
    <citation type="submission" date="2011-07" db="EMBL/GenBank/DDBJ databases">
        <title>Complete genome sequence of Acetobacterium woodii.</title>
        <authorList>
            <person name="Poehlein A."/>
            <person name="Schmidt S."/>
            <person name="Kaster A.-K."/>
            <person name="Goenrich M."/>
            <person name="Vollmers J."/>
            <person name="Thuermer A."/>
            <person name="Gottschalk G."/>
            <person name="Thauer R.K."/>
            <person name="Daniel R."/>
            <person name="Mueller V."/>
        </authorList>
    </citation>
    <scope>NUCLEOTIDE SEQUENCE [LARGE SCALE GENOMIC DNA]</scope>
    <source>
        <strain evidence="3">ATCC 29683 / DSM 1030 / JCM 2381 / KCTC 1655 / WB1</strain>
    </source>
</reference>
<organism evidence="2 3">
    <name type="scientific">Acetobacterium woodii (strain ATCC 29683 / DSM 1030 / JCM 2381 / KCTC 1655 / WB1)</name>
    <dbReference type="NCBI Taxonomy" id="931626"/>
    <lineage>
        <taxon>Bacteria</taxon>
        <taxon>Bacillati</taxon>
        <taxon>Bacillota</taxon>
        <taxon>Clostridia</taxon>
        <taxon>Eubacteriales</taxon>
        <taxon>Eubacteriaceae</taxon>
        <taxon>Acetobacterium</taxon>
    </lineage>
</organism>
<protein>
    <submittedName>
        <fullName evidence="2">Peroxiredoxin</fullName>
        <ecNumber evidence="2">1.11.1.15</ecNumber>
    </submittedName>
</protein>
<evidence type="ECO:0000313" key="2">
    <source>
        <dbReference type="EMBL" id="AFA49996.1"/>
    </source>
</evidence>
<dbReference type="EC" id="1.11.1.15" evidence="2"/>
<dbReference type="Pfam" id="PF13416">
    <property type="entry name" value="SBP_bac_8"/>
    <property type="match status" value="1"/>
</dbReference>
<evidence type="ECO:0000313" key="3">
    <source>
        <dbReference type="Proteomes" id="UP000007177"/>
    </source>
</evidence>
<dbReference type="PANTHER" id="PTHR43649">
    <property type="entry name" value="ARABINOSE-BINDING PROTEIN-RELATED"/>
    <property type="match status" value="1"/>
</dbReference>
<feature type="signal peptide" evidence="1">
    <location>
        <begin position="1"/>
        <end position="19"/>
    </location>
</feature>
<dbReference type="STRING" id="931626.Awo_c32680"/>
<dbReference type="SUPFAM" id="SSF53850">
    <property type="entry name" value="Periplasmic binding protein-like II"/>
    <property type="match status" value="1"/>
</dbReference>
<proteinExistence type="predicted"/>
<keyword evidence="3" id="KW-1185">Reference proteome</keyword>
<reference evidence="2 3" key="2">
    <citation type="journal article" date="2012" name="PLoS ONE">
        <title>An ancient pathway combining carbon dioxide fixation with the generation and utilization of a sodium ion gradient for ATP synthesis.</title>
        <authorList>
            <person name="Poehlein A."/>
            <person name="Schmidt S."/>
            <person name="Kaster A.K."/>
            <person name="Goenrich M."/>
            <person name="Vollmers J."/>
            <person name="Thurmer A."/>
            <person name="Bertsch J."/>
            <person name="Schuchmann K."/>
            <person name="Voigt B."/>
            <person name="Hecker M."/>
            <person name="Daniel R."/>
            <person name="Thauer R.K."/>
            <person name="Gottschalk G."/>
            <person name="Muller V."/>
        </authorList>
    </citation>
    <scope>NUCLEOTIDE SEQUENCE [LARGE SCALE GENOMIC DNA]</scope>
    <source>
        <strain evidence="3">ATCC 29683 / DSM 1030 / JCM 2381 / KCTC 1655 / WB1</strain>
    </source>
</reference>
<keyword evidence="2" id="KW-0575">Peroxidase</keyword>
<dbReference type="AlphaFoldDB" id="H6LK76"/>
<evidence type="ECO:0000256" key="1">
    <source>
        <dbReference type="SAM" id="SignalP"/>
    </source>
</evidence>
<dbReference type="GO" id="GO:0004601">
    <property type="term" value="F:peroxidase activity"/>
    <property type="evidence" value="ECO:0007669"/>
    <property type="project" value="UniProtKB-KW"/>
</dbReference>
<keyword evidence="2" id="KW-0560">Oxidoreductase</keyword>
<feature type="chain" id="PRO_5039438452" evidence="1">
    <location>
        <begin position="20"/>
        <end position="475"/>
    </location>
</feature>
<dbReference type="eggNOG" id="COG1653">
    <property type="taxonomic scope" value="Bacteria"/>
</dbReference>
<keyword evidence="1" id="KW-0732">Signal</keyword>
<dbReference type="Gene3D" id="3.40.190.10">
    <property type="entry name" value="Periplasmic binding protein-like II"/>
    <property type="match status" value="1"/>
</dbReference>
<sequence>MNRKMLFAAMILIGLFYLAACTATSKEAKLLDPDNPITVSVWNYYNGSTKNEFDTLVSEFNETIGTEKGIVIEAQSYGSVNDLADAVFASANKEIGSMPMPDVFAAYPDNAFRINQISELVSLNDYFSKDELSQIKPEFLSEGQFGSNQNLKILPIAKSTEILYLNKTYWDAFAAETGASLDSLATWEGLVETAKRYYNHTGKSFFSLDANANYMLVSAMELGGNLYTFDGDTTTFNFSKDTAYRIWNNYYVPYINGYFVKSGRFSSDDAKTGNIVAYSGSTAGAAYFPTEIAIADQLVPVELITLPYPIFENTKPYVIQQGAGMCISQSDHAHEYAAAVFLKWFIDSPQNTEFSVSTAYLPVKTAALNKESIFAEMDRENISNPAVKKSITTTMDMLDTYNLYGNRPFNGSYEVRNILEKSLFDRVSNDLLILNQRVANGENATAVIAELSSRDQFLTWYNGLTDEIKTVLEKK</sequence>
<dbReference type="Proteomes" id="UP000007177">
    <property type="component" value="Chromosome"/>
</dbReference>
<gene>
    <name evidence="2" type="primary">prx</name>
    <name evidence="2" type="ordered locus">Awo_c32680</name>
</gene>
<dbReference type="InterPro" id="IPR050490">
    <property type="entry name" value="Bact_solute-bd_prot1"/>
</dbReference>
<dbReference type="EMBL" id="CP002987">
    <property type="protein sequence ID" value="AFA49996.1"/>
    <property type="molecule type" value="Genomic_DNA"/>
</dbReference>
<dbReference type="KEGG" id="awo:Awo_c32680"/>
<accession>H6LK76</accession>
<name>H6LK76_ACEWD</name>
<dbReference type="RefSeq" id="WP_014357592.1">
    <property type="nucleotide sequence ID" value="NC_016894.1"/>
</dbReference>
<dbReference type="HOGENOM" id="CLU_043127_0_0_9"/>
<dbReference type="OrthoDB" id="9764785at2"/>
<dbReference type="InterPro" id="IPR006059">
    <property type="entry name" value="SBP"/>
</dbReference>